<feature type="transmembrane region" description="Helical" evidence="1">
    <location>
        <begin position="292"/>
        <end position="309"/>
    </location>
</feature>
<feature type="transmembrane region" description="Helical" evidence="1">
    <location>
        <begin position="100"/>
        <end position="121"/>
    </location>
</feature>
<organism evidence="2 3">
    <name type="scientific">Galbibacter pacificus</name>
    <dbReference type="NCBI Taxonomy" id="2996052"/>
    <lineage>
        <taxon>Bacteria</taxon>
        <taxon>Pseudomonadati</taxon>
        <taxon>Bacteroidota</taxon>
        <taxon>Flavobacteriia</taxon>
        <taxon>Flavobacteriales</taxon>
        <taxon>Flavobacteriaceae</taxon>
        <taxon>Galbibacter</taxon>
    </lineage>
</organism>
<feature type="transmembrane region" description="Helical" evidence="1">
    <location>
        <begin position="344"/>
        <end position="361"/>
    </location>
</feature>
<feature type="transmembrane region" description="Helical" evidence="1">
    <location>
        <begin position="42"/>
        <end position="60"/>
    </location>
</feature>
<feature type="transmembrane region" description="Helical" evidence="1">
    <location>
        <begin position="133"/>
        <end position="155"/>
    </location>
</feature>
<feature type="transmembrane region" description="Helical" evidence="1">
    <location>
        <begin position="264"/>
        <end position="280"/>
    </location>
</feature>
<reference evidence="2" key="1">
    <citation type="submission" date="2022-11" db="EMBL/GenBank/DDBJ databases">
        <title>High-quality draft genome sequence of Galbibacter sp. strain CMA-7.</title>
        <authorList>
            <person name="Wei L."/>
            <person name="Dong C."/>
            <person name="Shao Z."/>
        </authorList>
    </citation>
    <scope>NUCLEOTIDE SEQUENCE</scope>
    <source>
        <strain evidence="2">CMA-7</strain>
    </source>
</reference>
<dbReference type="Pfam" id="PF14897">
    <property type="entry name" value="EpsG"/>
    <property type="match status" value="1"/>
</dbReference>
<proteinExistence type="predicted"/>
<keyword evidence="1" id="KW-0472">Membrane</keyword>
<keyword evidence="1" id="KW-1133">Transmembrane helix</keyword>
<feature type="transmembrane region" description="Helical" evidence="1">
    <location>
        <begin position="315"/>
        <end position="332"/>
    </location>
</feature>
<gene>
    <name evidence="2" type="ORF">OSR52_07895</name>
</gene>
<evidence type="ECO:0000313" key="3">
    <source>
        <dbReference type="Proteomes" id="UP001153642"/>
    </source>
</evidence>
<name>A0ABT6FRV3_9FLAO</name>
<dbReference type="RefSeq" id="WP_277898955.1">
    <property type="nucleotide sequence ID" value="NZ_JAPMUA010000002.1"/>
</dbReference>
<feature type="transmembrane region" description="Helical" evidence="1">
    <location>
        <begin position="211"/>
        <end position="237"/>
    </location>
</feature>
<keyword evidence="3" id="KW-1185">Reference proteome</keyword>
<dbReference type="Proteomes" id="UP001153642">
    <property type="component" value="Unassembled WGS sequence"/>
</dbReference>
<keyword evidence="1" id="KW-0812">Transmembrane</keyword>
<evidence type="ECO:0000313" key="2">
    <source>
        <dbReference type="EMBL" id="MDG3585789.1"/>
    </source>
</evidence>
<dbReference type="EMBL" id="JAPMUA010000002">
    <property type="protein sequence ID" value="MDG3585789.1"/>
    <property type="molecule type" value="Genomic_DNA"/>
</dbReference>
<dbReference type="InterPro" id="IPR049458">
    <property type="entry name" value="EpsG-like"/>
</dbReference>
<comment type="caution">
    <text evidence="2">The sequence shown here is derived from an EMBL/GenBank/DDBJ whole genome shotgun (WGS) entry which is preliminary data.</text>
</comment>
<evidence type="ECO:0000256" key="1">
    <source>
        <dbReference type="SAM" id="Phobius"/>
    </source>
</evidence>
<accession>A0ABT6FRV3</accession>
<protein>
    <submittedName>
        <fullName evidence="2">EpsG family protein</fullName>
    </submittedName>
</protein>
<feature type="transmembrane region" description="Helical" evidence="1">
    <location>
        <begin position="175"/>
        <end position="204"/>
    </location>
</feature>
<feature type="transmembrane region" description="Helical" evidence="1">
    <location>
        <begin position="12"/>
        <end position="30"/>
    </location>
</feature>
<sequence>MFDLFPIEKYGTVFYNMQAAVILLTVFHTQIMDYQDKKVQQYLGLIGWPYALFILFFIGLRPISGEFIDMTTYAYMFQREISGSPIDIGSDFGFGFLVKFSALVTTINGFFFICACIYILPLAVACRRFFKNYWIYCFIALVASFSFYAYGVNGIRNGMATSIFILGLSYHKKPIVSGLIVFLSCTFHQSMYLPTAAYVITFFLNFPKAYLIAWFAAIPLSLVFGSLFIMIFTSLGFADDRLSQYLLADVDKSAFSNTGFRWDFLLYSATGTFAGWYFIFKKKFTDKMYHRIYGTYLISNAFWILIITANFSNRFAYLSWFMLAVVIFYPFLKKRFFNYQHQVLGIVLLMYFLFTYLLNFVKPNL</sequence>